<proteinExistence type="predicted"/>
<keyword evidence="4" id="KW-1185">Reference proteome</keyword>
<feature type="region of interest" description="Disordered" evidence="2">
    <location>
        <begin position="218"/>
        <end position="266"/>
    </location>
</feature>
<dbReference type="PANTHER" id="PTHR37558:SF1">
    <property type="entry name" value="HTH CENPB-TYPE DOMAIN-CONTAINING PROTEIN"/>
    <property type="match status" value="1"/>
</dbReference>
<dbReference type="Proteomes" id="UP000078492">
    <property type="component" value="Unassembled WGS sequence"/>
</dbReference>
<feature type="coiled-coil region" evidence="1">
    <location>
        <begin position="280"/>
        <end position="328"/>
    </location>
</feature>
<gene>
    <name evidence="3" type="ORF">ALC57_02656</name>
</gene>
<dbReference type="AlphaFoldDB" id="A0A151JN65"/>
<feature type="compositionally biased region" description="Acidic residues" evidence="2">
    <location>
        <begin position="1"/>
        <end position="20"/>
    </location>
</feature>
<evidence type="ECO:0000313" key="4">
    <source>
        <dbReference type="Proteomes" id="UP000078492"/>
    </source>
</evidence>
<feature type="coiled-coil region" evidence="1">
    <location>
        <begin position="138"/>
        <end position="168"/>
    </location>
</feature>
<keyword evidence="1" id="KW-0175">Coiled coil</keyword>
<evidence type="ECO:0000313" key="3">
    <source>
        <dbReference type="EMBL" id="KYN27936.1"/>
    </source>
</evidence>
<feature type="region of interest" description="Disordered" evidence="2">
    <location>
        <begin position="1"/>
        <end position="21"/>
    </location>
</feature>
<protein>
    <submittedName>
        <fullName evidence="3">Uncharacterized protein</fullName>
    </submittedName>
</protein>
<dbReference type="PANTHER" id="PTHR37558">
    <property type="entry name" value="HTH CENPB-TYPE DOMAIN-CONTAINING PROTEIN"/>
    <property type="match status" value="1"/>
</dbReference>
<dbReference type="EMBL" id="KQ978856">
    <property type="protein sequence ID" value="KYN27936.1"/>
    <property type="molecule type" value="Genomic_DNA"/>
</dbReference>
<evidence type="ECO:0000256" key="2">
    <source>
        <dbReference type="SAM" id="MobiDB-lite"/>
    </source>
</evidence>
<organism evidence="3 4">
    <name type="scientific">Trachymyrmex cornetzi</name>
    <dbReference type="NCBI Taxonomy" id="471704"/>
    <lineage>
        <taxon>Eukaryota</taxon>
        <taxon>Metazoa</taxon>
        <taxon>Ecdysozoa</taxon>
        <taxon>Arthropoda</taxon>
        <taxon>Hexapoda</taxon>
        <taxon>Insecta</taxon>
        <taxon>Pterygota</taxon>
        <taxon>Neoptera</taxon>
        <taxon>Endopterygota</taxon>
        <taxon>Hymenoptera</taxon>
        <taxon>Apocrita</taxon>
        <taxon>Aculeata</taxon>
        <taxon>Formicoidea</taxon>
        <taxon>Formicidae</taxon>
        <taxon>Myrmicinae</taxon>
        <taxon>Trachymyrmex</taxon>
    </lineage>
</organism>
<reference evidence="3 4" key="1">
    <citation type="submission" date="2015-09" db="EMBL/GenBank/DDBJ databases">
        <title>Trachymyrmex cornetzi WGS genome.</title>
        <authorList>
            <person name="Nygaard S."/>
            <person name="Hu H."/>
            <person name="Boomsma J."/>
            <person name="Zhang G."/>
        </authorList>
    </citation>
    <scope>NUCLEOTIDE SEQUENCE [LARGE SCALE GENOMIC DNA]</scope>
    <source>
        <strain evidence="3">Tcor2-1</strain>
        <tissue evidence="3">Whole body</tissue>
    </source>
</reference>
<name>A0A151JN65_9HYME</name>
<dbReference type="STRING" id="471704.A0A151JN65"/>
<sequence length="352" mass="40526">MEVDFEEILNEDSSDEESVLSDDTGFVSDASECETDLEEKFIPAAEIRALNDRIKYSWWQNITIATTNFRLRFTNEDDLVLLKEVTSLNPYEDKERWKTIADRVGAASKKNFSVRAVRDHVEHLLKNWIKTNRANLKKSGIKEEYTEKEQLLQEIEDLQQEYKGTAASKKSNNSNLQNRGIQARDTALRHVNLSETNENVNLSETSELELQELTLPISSTNAPSRLTPSPSPESVALPSPGSVPSPRSLSTSPRTPLSTLQGPIRNKVRGGLKNSTLYFLEEKHNKEIQFEKQKLQLEEEKLQFEKVKFELQKKEREIRLQLESEERRHSIAATDQQRHLMEKLLHLIDKKI</sequence>
<feature type="compositionally biased region" description="Low complexity" evidence="2">
    <location>
        <begin position="244"/>
        <end position="260"/>
    </location>
</feature>
<feature type="compositionally biased region" description="Polar residues" evidence="2">
    <location>
        <begin position="218"/>
        <end position="228"/>
    </location>
</feature>
<accession>A0A151JN65</accession>
<evidence type="ECO:0000256" key="1">
    <source>
        <dbReference type="SAM" id="Coils"/>
    </source>
</evidence>